<sequence>MKSYLCGLLLLLTPFFAMGQSWQELVDKVQRTELEQQLDLVNRYFNEQVRYRAELNDRWQSLSETLNSKQGDCEDFALGKYQTFLASGSHTKSFSFIYALREPDKVAHIALLHKPSNLLLDSLTNNLSTMNLRQDLSPVIEFTANSYQLFSPEVRLTRAELVSLRGWQKTLKKAEKQSSKELYD</sequence>
<protein>
    <recommendedName>
        <fullName evidence="4">Transglutaminase</fullName>
    </recommendedName>
</protein>
<dbReference type="AlphaFoldDB" id="A0A1T4PTK0"/>
<dbReference type="EMBL" id="MTSM01000010">
    <property type="protein sequence ID" value="OPX55323.1"/>
    <property type="molecule type" value="Genomic_DNA"/>
</dbReference>
<dbReference type="InterPro" id="IPR038765">
    <property type="entry name" value="Papain-like_cys_pep_sf"/>
</dbReference>
<dbReference type="Pfam" id="PF06035">
    <property type="entry name" value="Peptidase_C93"/>
    <property type="match status" value="1"/>
</dbReference>
<evidence type="ECO:0000256" key="1">
    <source>
        <dbReference type="SAM" id="SignalP"/>
    </source>
</evidence>
<dbReference type="RefSeq" id="WP_078745221.1">
    <property type="nucleotide sequence ID" value="NZ_MTSM01000010.1"/>
</dbReference>
<dbReference type="Proteomes" id="UP000191418">
    <property type="component" value="Unassembled WGS sequence"/>
</dbReference>
<feature type="chain" id="PRO_5030034828" description="Transglutaminase" evidence="1">
    <location>
        <begin position="20"/>
        <end position="184"/>
    </location>
</feature>
<organism evidence="2 3">
    <name type="scientific">Oceanospirillum multiglobuliferum</name>
    <dbReference type="NCBI Taxonomy" id="64969"/>
    <lineage>
        <taxon>Bacteria</taxon>
        <taxon>Pseudomonadati</taxon>
        <taxon>Pseudomonadota</taxon>
        <taxon>Gammaproteobacteria</taxon>
        <taxon>Oceanospirillales</taxon>
        <taxon>Oceanospirillaceae</taxon>
        <taxon>Oceanospirillum</taxon>
    </lineage>
</organism>
<evidence type="ECO:0000313" key="3">
    <source>
        <dbReference type="Proteomes" id="UP000191418"/>
    </source>
</evidence>
<dbReference type="InterPro" id="IPR010319">
    <property type="entry name" value="Transglutaminase-like_Cys_pept"/>
</dbReference>
<accession>A0A1T4PTK0</accession>
<name>A0A1T4PTK0_9GAMM</name>
<feature type="signal peptide" evidence="1">
    <location>
        <begin position="1"/>
        <end position="19"/>
    </location>
</feature>
<evidence type="ECO:0008006" key="4">
    <source>
        <dbReference type="Google" id="ProtNLM"/>
    </source>
</evidence>
<keyword evidence="1" id="KW-0732">Signal</keyword>
<dbReference type="Gene3D" id="3.10.620.30">
    <property type="match status" value="1"/>
</dbReference>
<keyword evidence="3" id="KW-1185">Reference proteome</keyword>
<dbReference type="SUPFAM" id="SSF54001">
    <property type="entry name" value="Cysteine proteinases"/>
    <property type="match status" value="1"/>
</dbReference>
<dbReference type="PANTHER" id="PTHR39327">
    <property type="match status" value="1"/>
</dbReference>
<comment type="caution">
    <text evidence="2">The sequence shown here is derived from an EMBL/GenBank/DDBJ whole genome shotgun (WGS) entry which is preliminary data.</text>
</comment>
<evidence type="ECO:0000313" key="2">
    <source>
        <dbReference type="EMBL" id="OPX55323.1"/>
    </source>
</evidence>
<proteinExistence type="predicted"/>
<dbReference type="STRING" id="64969.SAMN02745127_01623"/>
<reference evidence="2 3" key="1">
    <citation type="submission" date="2017-01" db="EMBL/GenBank/DDBJ databases">
        <title>Genome Sequencing of a Marine Spirillum, Oceanospirillum multiglobuliferum ATCC 33336, from Japan.</title>
        <authorList>
            <person name="Carney J.G."/>
            <person name="Trachtenberg A.M."/>
            <person name="Rheaume B.A."/>
            <person name="Linnane J.D."/>
            <person name="Pitts N.L."/>
            <person name="Mykles D.L."/>
            <person name="Maclea K.S."/>
        </authorList>
    </citation>
    <scope>NUCLEOTIDE SEQUENCE [LARGE SCALE GENOMIC DNA]</scope>
    <source>
        <strain evidence="2 3">ATCC 33336</strain>
    </source>
</reference>
<gene>
    <name evidence="2" type="ORF">BTE48_09145</name>
</gene>
<dbReference type="PANTHER" id="PTHR39327:SF1">
    <property type="entry name" value="BLR5470 PROTEIN"/>
    <property type="match status" value="1"/>
</dbReference>